<keyword evidence="10" id="KW-1185">Reference proteome</keyword>
<evidence type="ECO:0000256" key="1">
    <source>
        <dbReference type="ARBA" id="ARBA00004395"/>
    </source>
</evidence>
<dbReference type="GO" id="GO:0017119">
    <property type="term" value="C:Golgi transport complex"/>
    <property type="evidence" value="ECO:0007669"/>
    <property type="project" value="InterPro"/>
</dbReference>
<dbReference type="Pfam" id="PF04124">
    <property type="entry name" value="Dor1"/>
    <property type="match status" value="1"/>
</dbReference>
<protein>
    <recommendedName>
        <fullName evidence="3">Conserved oligomeric Golgi complex subunit 8</fullName>
    </recommendedName>
    <alternativeName>
        <fullName evidence="8">Component of oligomeric Golgi complex 8</fullName>
    </alternativeName>
</protein>
<dbReference type="EMBL" id="KZ502640">
    <property type="protein sequence ID" value="PKU75143.1"/>
    <property type="molecule type" value="Genomic_DNA"/>
</dbReference>
<evidence type="ECO:0000256" key="7">
    <source>
        <dbReference type="ARBA" id="ARBA00023136"/>
    </source>
</evidence>
<evidence type="ECO:0000313" key="10">
    <source>
        <dbReference type="Proteomes" id="UP000233837"/>
    </source>
</evidence>
<keyword evidence="4" id="KW-0813">Transport</keyword>
<dbReference type="InterPro" id="IPR007255">
    <property type="entry name" value="COG8"/>
</dbReference>
<accession>A0A2I0WHJ9</accession>
<dbReference type="PANTHER" id="PTHR21311:SF0">
    <property type="entry name" value="CONSERVED OLIGOMERIC GOLGI COMPLEX SUBUNIT 8"/>
    <property type="match status" value="1"/>
</dbReference>
<dbReference type="GO" id="GO:0006891">
    <property type="term" value="P:intra-Golgi vesicle-mediated transport"/>
    <property type="evidence" value="ECO:0007669"/>
    <property type="project" value="TreeGrafter"/>
</dbReference>
<name>A0A2I0WHJ9_9ASPA</name>
<dbReference type="STRING" id="906689.A0A2I0WHJ9"/>
<dbReference type="Proteomes" id="UP000233837">
    <property type="component" value="Unassembled WGS sequence"/>
</dbReference>
<reference evidence="9 10" key="1">
    <citation type="journal article" date="2016" name="Sci. Rep.">
        <title>The Dendrobium catenatum Lindl. genome sequence provides insights into polysaccharide synthase, floral development and adaptive evolution.</title>
        <authorList>
            <person name="Zhang G.Q."/>
            <person name="Xu Q."/>
            <person name="Bian C."/>
            <person name="Tsai W.C."/>
            <person name="Yeh C.M."/>
            <person name="Liu K.W."/>
            <person name="Yoshida K."/>
            <person name="Zhang L.S."/>
            <person name="Chang S.B."/>
            <person name="Chen F."/>
            <person name="Shi Y."/>
            <person name="Su Y.Y."/>
            <person name="Zhang Y.Q."/>
            <person name="Chen L.J."/>
            <person name="Yin Y."/>
            <person name="Lin M."/>
            <person name="Huang H."/>
            <person name="Deng H."/>
            <person name="Wang Z.W."/>
            <person name="Zhu S.L."/>
            <person name="Zhao X."/>
            <person name="Deng C."/>
            <person name="Niu S.C."/>
            <person name="Huang J."/>
            <person name="Wang M."/>
            <person name="Liu G.H."/>
            <person name="Yang H.J."/>
            <person name="Xiao X.J."/>
            <person name="Hsiao Y.Y."/>
            <person name="Wu W.L."/>
            <person name="Chen Y.Y."/>
            <person name="Mitsuda N."/>
            <person name="Ohme-Takagi M."/>
            <person name="Luo Y.B."/>
            <person name="Van de Peer Y."/>
            <person name="Liu Z.J."/>
        </authorList>
    </citation>
    <scope>NUCLEOTIDE SEQUENCE [LARGE SCALE GENOMIC DNA]</scope>
    <source>
        <tissue evidence="9">The whole plant</tissue>
    </source>
</reference>
<sequence length="380" mass="42124">MLKTVFILQDILEVNRKDHLAVDSHLNLPECLRIVAHLRRIGVFSESEMRLQFLRCREAWLSGILDDLDQRNVYEYLKGMVNCHRMHLFDVVNQYRAIFSNDKSGNDESYDGGLLFSWSMHQIRNHLGTLEVMLPKISEGGSLSNILDQCMHVLALSSAVINLFSKNMSTAVENFQVVLDSHRWVPLPSVGFTTSGATEENQNDVTPPSVLMEHPPLAVFVNGVSAAMNDLRPCAPLSRKHLLAQELINGLQTVSNSLIHYNAVRVLRGNESSLFLSLCQAFIEVAYPYCAACFGRCYPAGAALIIERKNLLDGVSQLLTVSSNRGFKKSSLNVELINATENGNAIMEEKSAIVDAEVLNNSNVAQNGTETKPESQSSSS</sequence>
<proteinExistence type="inferred from homology"/>
<gene>
    <name evidence="9" type="ORF">MA16_Dca018410</name>
</gene>
<evidence type="ECO:0000313" key="9">
    <source>
        <dbReference type="EMBL" id="PKU75143.1"/>
    </source>
</evidence>
<evidence type="ECO:0000256" key="4">
    <source>
        <dbReference type="ARBA" id="ARBA00022448"/>
    </source>
</evidence>
<comment type="subcellular location">
    <subcellularLocation>
        <location evidence="1">Golgi apparatus membrane</location>
        <topology evidence="1">Peripheral membrane protein</topology>
    </subcellularLocation>
</comment>
<reference evidence="9 10" key="2">
    <citation type="journal article" date="2017" name="Nature">
        <title>The Apostasia genome and the evolution of orchids.</title>
        <authorList>
            <person name="Zhang G.Q."/>
            <person name="Liu K.W."/>
            <person name="Li Z."/>
            <person name="Lohaus R."/>
            <person name="Hsiao Y.Y."/>
            <person name="Niu S.C."/>
            <person name="Wang J.Y."/>
            <person name="Lin Y.C."/>
            <person name="Xu Q."/>
            <person name="Chen L.J."/>
            <person name="Yoshida K."/>
            <person name="Fujiwara S."/>
            <person name="Wang Z.W."/>
            <person name="Zhang Y.Q."/>
            <person name="Mitsuda N."/>
            <person name="Wang M."/>
            <person name="Liu G.H."/>
            <person name="Pecoraro L."/>
            <person name="Huang H.X."/>
            <person name="Xiao X.J."/>
            <person name="Lin M."/>
            <person name="Wu X.Y."/>
            <person name="Wu W.L."/>
            <person name="Chen Y.Y."/>
            <person name="Chang S.B."/>
            <person name="Sakamoto S."/>
            <person name="Ohme-Takagi M."/>
            <person name="Yagi M."/>
            <person name="Zeng S.J."/>
            <person name="Shen C.Y."/>
            <person name="Yeh C.M."/>
            <person name="Luo Y.B."/>
            <person name="Tsai W.C."/>
            <person name="Van de Peer Y."/>
            <person name="Liu Z.J."/>
        </authorList>
    </citation>
    <scope>NUCLEOTIDE SEQUENCE [LARGE SCALE GENOMIC DNA]</scope>
    <source>
        <tissue evidence="9">The whole plant</tissue>
    </source>
</reference>
<keyword evidence="7" id="KW-0472">Membrane</keyword>
<dbReference type="InterPro" id="IPR016159">
    <property type="entry name" value="Cullin_repeat-like_dom_sf"/>
</dbReference>
<keyword evidence="5" id="KW-0653">Protein transport</keyword>
<evidence type="ECO:0000256" key="3">
    <source>
        <dbReference type="ARBA" id="ARBA00020983"/>
    </source>
</evidence>
<dbReference type="GO" id="GO:0015031">
    <property type="term" value="P:protein transport"/>
    <property type="evidence" value="ECO:0007669"/>
    <property type="project" value="UniProtKB-KW"/>
</dbReference>
<evidence type="ECO:0000256" key="2">
    <source>
        <dbReference type="ARBA" id="ARBA00006419"/>
    </source>
</evidence>
<dbReference type="SUPFAM" id="SSF74788">
    <property type="entry name" value="Cullin repeat-like"/>
    <property type="match status" value="1"/>
</dbReference>
<evidence type="ECO:0000256" key="8">
    <source>
        <dbReference type="ARBA" id="ARBA00031347"/>
    </source>
</evidence>
<organism evidence="9 10">
    <name type="scientific">Dendrobium catenatum</name>
    <dbReference type="NCBI Taxonomy" id="906689"/>
    <lineage>
        <taxon>Eukaryota</taxon>
        <taxon>Viridiplantae</taxon>
        <taxon>Streptophyta</taxon>
        <taxon>Embryophyta</taxon>
        <taxon>Tracheophyta</taxon>
        <taxon>Spermatophyta</taxon>
        <taxon>Magnoliopsida</taxon>
        <taxon>Liliopsida</taxon>
        <taxon>Asparagales</taxon>
        <taxon>Orchidaceae</taxon>
        <taxon>Epidendroideae</taxon>
        <taxon>Malaxideae</taxon>
        <taxon>Dendrobiinae</taxon>
        <taxon>Dendrobium</taxon>
    </lineage>
</organism>
<dbReference type="PANTHER" id="PTHR21311">
    <property type="entry name" value="CONSERVED OLIGOMERIC GOLGI COMPLEX COMPONENT 8"/>
    <property type="match status" value="1"/>
</dbReference>
<comment type="similarity">
    <text evidence="2">Belongs to the COG8 family.</text>
</comment>
<evidence type="ECO:0000256" key="6">
    <source>
        <dbReference type="ARBA" id="ARBA00023034"/>
    </source>
</evidence>
<evidence type="ECO:0000256" key="5">
    <source>
        <dbReference type="ARBA" id="ARBA00022927"/>
    </source>
</evidence>
<keyword evidence="6" id="KW-0333">Golgi apparatus</keyword>
<dbReference type="AlphaFoldDB" id="A0A2I0WHJ9"/>
<dbReference type="GO" id="GO:0000139">
    <property type="term" value="C:Golgi membrane"/>
    <property type="evidence" value="ECO:0007669"/>
    <property type="project" value="UniProtKB-SubCell"/>
</dbReference>